<evidence type="ECO:0000256" key="8">
    <source>
        <dbReference type="PIRSR" id="PIRSR623612-1"/>
    </source>
</evidence>
<proteinExistence type="inferred from homology"/>
<dbReference type="Gene3D" id="3.10.450.490">
    <property type="match status" value="1"/>
</dbReference>
<dbReference type="OrthoDB" id="291295at2"/>
<evidence type="ECO:0000256" key="7">
    <source>
        <dbReference type="ARBA" id="ARBA00023049"/>
    </source>
</evidence>
<dbReference type="Gene3D" id="3.10.170.10">
    <property type="match status" value="1"/>
</dbReference>
<dbReference type="EMBL" id="CP042435">
    <property type="protein sequence ID" value="QEC67871.1"/>
    <property type="molecule type" value="Genomic_DNA"/>
</dbReference>
<keyword evidence="5" id="KW-0378">Hydrolase</keyword>
<dbReference type="GO" id="GO:0046872">
    <property type="term" value="F:metal ion binding"/>
    <property type="evidence" value="ECO:0007669"/>
    <property type="project" value="UniProtKB-KW"/>
</dbReference>
<dbReference type="PANTHER" id="PTHR33794">
    <property type="entry name" value="BACILLOLYSIN"/>
    <property type="match status" value="1"/>
</dbReference>
<evidence type="ECO:0000256" key="2">
    <source>
        <dbReference type="ARBA" id="ARBA00022670"/>
    </source>
</evidence>
<dbReference type="InterPro" id="IPR036116">
    <property type="entry name" value="FN3_sf"/>
</dbReference>
<evidence type="ECO:0000256" key="5">
    <source>
        <dbReference type="ARBA" id="ARBA00022801"/>
    </source>
</evidence>
<dbReference type="InterPro" id="IPR013783">
    <property type="entry name" value="Ig-like_fold"/>
</dbReference>
<dbReference type="Gene3D" id="2.60.40.10">
    <property type="entry name" value="Immunoglobulins"/>
    <property type="match status" value="1"/>
</dbReference>
<accession>A0A5B8VAH7</accession>
<dbReference type="SUPFAM" id="SSF55486">
    <property type="entry name" value="Metalloproteases ('zincins'), catalytic domain"/>
    <property type="match status" value="1"/>
</dbReference>
<dbReference type="RefSeq" id="WP_147189678.1">
    <property type="nucleotide sequence ID" value="NZ_CP042435.1"/>
</dbReference>
<keyword evidence="3" id="KW-0479">Metal-binding</keyword>
<dbReference type="NCBIfam" id="TIGR04183">
    <property type="entry name" value="Por_Secre_tail"/>
    <property type="match status" value="1"/>
</dbReference>
<dbReference type="AlphaFoldDB" id="A0A5B8VAH7"/>
<dbReference type="InterPro" id="IPR001570">
    <property type="entry name" value="Peptidase_M4_C_domain"/>
</dbReference>
<keyword evidence="6" id="KW-0862">Zinc</keyword>
<gene>
    <name evidence="10" type="ORF">FRZ67_11380</name>
</gene>
<dbReference type="PRINTS" id="PR00730">
    <property type="entry name" value="THERMOLYSIN"/>
</dbReference>
<evidence type="ECO:0000256" key="1">
    <source>
        <dbReference type="ARBA" id="ARBA00009388"/>
    </source>
</evidence>
<feature type="active site" evidence="8">
    <location>
        <position position="364"/>
    </location>
</feature>
<name>A0A5B8VAH7_9BACT</name>
<comment type="similarity">
    <text evidence="1">Belongs to the peptidase M4 family.</text>
</comment>
<feature type="active site" description="Proton donor" evidence="8">
    <location>
        <position position="449"/>
    </location>
</feature>
<dbReference type="CDD" id="cd09597">
    <property type="entry name" value="M4_TLP"/>
    <property type="match status" value="1"/>
</dbReference>
<feature type="domain" description="Fibronectin type-III" evidence="9">
    <location>
        <begin position="547"/>
        <end position="635"/>
    </location>
</feature>
<evidence type="ECO:0000256" key="3">
    <source>
        <dbReference type="ARBA" id="ARBA00022723"/>
    </source>
</evidence>
<dbReference type="InterPro" id="IPR045474">
    <property type="entry name" value="GEVED"/>
</dbReference>
<protein>
    <submittedName>
        <fullName evidence="10">T9SS type A sorting domain-containing protein</fullName>
    </submittedName>
</protein>
<evidence type="ECO:0000256" key="4">
    <source>
        <dbReference type="ARBA" id="ARBA00022729"/>
    </source>
</evidence>
<dbReference type="Pfam" id="PF07504">
    <property type="entry name" value="FTP"/>
    <property type="match status" value="1"/>
</dbReference>
<dbReference type="PROSITE" id="PS50853">
    <property type="entry name" value="FN3"/>
    <property type="match status" value="1"/>
</dbReference>
<dbReference type="InterPro" id="IPR026444">
    <property type="entry name" value="Secre_tail"/>
</dbReference>
<dbReference type="Pfam" id="PF20009">
    <property type="entry name" value="GEVED"/>
    <property type="match status" value="1"/>
</dbReference>
<dbReference type="Proteomes" id="UP000321533">
    <property type="component" value="Chromosome"/>
</dbReference>
<dbReference type="KEGG" id="pgin:FRZ67_11380"/>
<evidence type="ECO:0000313" key="11">
    <source>
        <dbReference type="Proteomes" id="UP000321533"/>
    </source>
</evidence>
<dbReference type="Pfam" id="PF02868">
    <property type="entry name" value="Peptidase_M4_C"/>
    <property type="match status" value="1"/>
</dbReference>
<dbReference type="InterPro" id="IPR023612">
    <property type="entry name" value="Peptidase_M4"/>
</dbReference>
<dbReference type="InterPro" id="IPR027268">
    <property type="entry name" value="Peptidase_M4/M1_CTD_sf"/>
</dbReference>
<dbReference type="Gene3D" id="1.10.390.10">
    <property type="entry name" value="Neutral Protease Domain 2"/>
    <property type="match status" value="1"/>
</dbReference>
<dbReference type="CDD" id="cd00063">
    <property type="entry name" value="FN3"/>
    <property type="match status" value="1"/>
</dbReference>
<keyword evidence="4" id="KW-0732">Signal</keyword>
<dbReference type="InterPro" id="IPR013856">
    <property type="entry name" value="Peptidase_M4_domain"/>
</dbReference>
<sequence>MKKHLLVIATFFLSGIIYGQVNLKSIIRGEKGVSNHYTAVPANQNVRFTAASARTIFGLDANADLILTKTEPDKLGYIHYRYFQTYKGIPVENSMYIAHTRNGLLRGMTGRIIVDFDPEMDKRNTARLSASQAEETAIRSVGAQVYAWKDAGMEQNIKMQTGNKYASYMPKARLVWYSPGFGLDSRALRLAYKIDVYAIKPLSRADYFVDAITGKIIGKEDKIYFTDATGTAGTYWSGTQTIHSDFTGTNYQLRDYTKGNGVITLHGESGSYGTDYSSATANWTLSGFNVAALDAHYGVGQTYAFYMAKFGRNSYDNAGTALYSYVNDPTYIDNAYWDGSAMHFCKRSTNEGGGVTGIDVTGHELTHGVTQATCGLVYSYESGAMNESLSDIMGKSVQFWSKPTDINWQLSNDMNWIIRDISNPNLLGQPDTYKGTYWYTGFGDNGGVHYNSGVGNFMFYLLVNGGTGTNDIGNAYTVGALGLEKADQIIYRSQSVYLVSTSQYIDWRTACVNAASDLYGATSNEVDQVKNAFYAVGLGSSSTGCDYPVGLAASNITKSGATISWSAVSGVSSYNLQWKLSTATTWNTVSNIAATSYNLTGLSPAFAYDVEIESNCSGGTTSGYSSPITFTTLTAGGYCISYGQSTDYEFIQRVAVGTTGYTSGNNGGYGNFVSFSGPVKAGRSYVLQLTPGFVSSIFSENWTVYADFNRDGDYADAGENLGSVISTSAAAVNLPFTVPATATNARTGLRVQMSYSVTQTDPCAIFTYGEVEDYSIRISGGTGLATMTDITQNKGNSLTILPNPLKGTMATVGMELAAQGKVTLKVSDLSGRLLVLQEENNGTKGKNTFILKGTERLNSGVFMVVAEQNGKIVGRAQLLVN</sequence>
<evidence type="ECO:0000256" key="6">
    <source>
        <dbReference type="ARBA" id="ARBA00022833"/>
    </source>
</evidence>
<dbReference type="PANTHER" id="PTHR33794:SF1">
    <property type="entry name" value="BACILLOLYSIN"/>
    <property type="match status" value="1"/>
</dbReference>
<reference evidence="10 11" key="1">
    <citation type="journal article" date="2016" name="Int. J. Syst. Evol. Microbiol.">
        <title>Panacibacter ginsenosidivorans gen. nov., sp. nov., with ginsenoside converting activity isolated from soil of a ginseng field.</title>
        <authorList>
            <person name="Siddiqi M.Z."/>
            <person name="Muhammad Shafi S."/>
            <person name="Choi K.D."/>
            <person name="Im W.T."/>
        </authorList>
    </citation>
    <scope>NUCLEOTIDE SEQUENCE [LARGE SCALE GENOMIC DNA]</scope>
    <source>
        <strain evidence="10 11">Gsoil1550</strain>
    </source>
</reference>
<dbReference type="Pfam" id="PF00041">
    <property type="entry name" value="fn3"/>
    <property type="match status" value="1"/>
</dbReference>
<organism evidence="10 11">
    <name type="scientific">Panacibacter ginsenosidivorans</name>
    <dbReference type="NCBI Taxonomy" id="1813871"/>
    <lineage>
        <taxon>Bacteria</taxon>
        <taxon>Pseudomonadati</taxon>
        <taxon>Bacteroidota</taxon>
        <taxon>Chitinophagia</taxon>
        <taxon>Chitinophagales</taxon>
        <taxon>Chitinophagaceae</taxon>
        <taxon>Panacibacter</taxon>
    </lineage>
</organism>
<dbReference type="SUPFAM" id="SSF49265">
    <property type="entry name" value="Fibronectin type III"/>
    <property type="match status" value="1"/>
</dbReference>
<dbReference type="InterPro" id="IPR050728">
    <property type="entry name" value="Zinc_Metalloprotease_M4"/>
</dbReference>
<dbReference type="InterPro" id="IPR003961">
    <property type="entry name" value="FN3_dom"/>
</dbReference>
<dbReference type="GO" id="GO:0004222">
    <property type="term" value="F:metalloendopeptidase activity"/>
    <property type="evidence" value="ECO:0007669"/>
    <property type="project" value="InterPro"/>
</dbReference>
<keyword evidence="2" id="KW-0645">Protease</keyword>
<dbReference type="InterPro" id="IPR011096">
    <property type="entry name" value="FTP_domain"/>
</dbReference>
<evidence type="ECO:0000313" key="10">
    <source>
        <dbReference type="EMBL" id="QEC67871.1"/>
    </source>
</evidence>
<keyword evidence="7" id="KW-0482">Metalloprotease</keyword>
<dbReference type="Pfam" id="PF01447">
    <property type="entry name" value="Peptidase_M4"/>
    <property type="match status" value="1"/>
</dbReference>
<keyword evidence="11" id="KW-1185">Reference proteome</keyword>
<dbReference type="GO" id="GO:0006508">
    <property type="term" value="P:proteolysis"/>
    <property type="evidence" value="ECO:0007669"/>
    <property type="project" value="UniProtKB-KW"/>
</dbReference>
<evidence type="ECO:0000259" key="9">
    <source>
        <dbReference type="PROSITE" id="PS50853"/>
    </source>
</evidence>